<keyword evidence="1" id="KW-0547">Nucleotide-binding</keyword>
<dbReference type="OrthoDB" id="9801987at2"/>
<dbReference type="Gene3D" id="3.40.50.300">
    <property type="entry name" value="P-loop containing nucleotide triphosphate hydrolases"/>
    <property type="match status" value="1"/>
</dbReference>
<dbReference type="PANTHER" id="PTHR43158">
    <property type="entry name" value="SKFA PEPTIDE EXPORT ATP-BINDING PROTEIN SKFE"/>
    <property type="match status" value="1"/>
</dbReference>
<accession>A0A1G9AYZ3</accession>
<dbReference type="InterPro" id="IPR003439">
    <property type="entry name" value="ABC_transporter-like_ATP-bd"/>
</dbReference>
<gene>
    <name evidence="4" type="ORF">SAMN05216187_10740</name>
</gene>
<evidence type="ECO:0000256" key="1">
    <source>
        <dbReference type="ARBA" id="ARBA00022741"/>
    </source>
</evidence>
<dbReference type="GO" id="GO:0016887">
    <property type="term" value="F:ATP hydrolysis activity"/>
    <property type="evidence" value="ECO:0007669"/>
    <property type="project" value="InterPro"/>
</dbReference>
<reference evidence="5" key="1">
    <citation type="submission" date="2016-10" db="EMBL/GenBank/DDBJ databases">
        <authorList>
            <person name="Varghese N."/>
            <person name="Submissions S."/>
        </authorList>
    </citation>
    <scope>NUCLEOTIDE SEQUENCE [LARGE SCALE GENOMIC DNA]</scope>
    <source>
        <strain evidence="5">CGMCC 1.8911</strain>
    </source>
</reference>
<evidence type="ECO:0000313" key="4">
    <source>
        <dbReference type="EMBL" id="SDK32541.1"/>
    </source>
</evidence>
<dbReference type="STRING" id="586411.SAMN05216187_10740"/>
<dbReference type="Proteomes" id="UP000242700">
    <property type="component" value="Unassembled WGS sequence"/>
</dbReference>
<dbReference type="GO" id="GO:0005524">
    <property type="term" value="F:ATP binding"/>
    <property type="evidence" value="ECO:0007669"/>
    <property type="project" value="UniProtKB-KW"/>
</dbReference>
<name>A0A1G9AYZ3_9STAP</name>
<dbReference type="InterPro" id="IPR027417">
    <property type="entry name" value="P-loop_NTPase"/>
</dbReference>
<dbReference type="SUPFAM" id="SSF52540">
    <property type="entry name" value="P-loop containing nucleoside triphosphate hydrolases"/>
    <property type="match status" value="1"/>
</dbReference>
<evidence type="ECO:0000313" key="5">
    <source>
        <dbReference type="Proteomes" id="UP000242700"/>
    </source>
</evidence>
<sequence length="292" mass="32659">MTLSIEHVDLNIKKDKILTDISLELEQGKIYGLLGRNGAGKSSLLSLIASYRKTTNGKITLDGKTVYENDAVMKHINFLYNVKDASGETDTVKEYIESGPIYRDDFDTDYGFTLLKTFDIDKDKKFSSLSQGQQAAVNAALGLASLSKVTIFDEVTNGMDAPTRELFYSEVLAAKDREERIIILSTHIISEMEHLFDDIIMMHNGKILLHESTDELLEKGYTVAGKAERVRAFTDSKHVINVKFLGALQIDTVLGKLSYEEMDIAADDNLDISPLKLQEMFISLTNSKKEEV</sequence>
<dbReference type="Pfam" id="PF00005">
    <property type="entry name" value="ABC_tran"/>
    <property type="match status" value="1"/>
</dbReference>
<protein>
    <submittedName>
        <fullName evidence="4">ABC-2 type transport system ATP-binding protein</fullName>
    </submittedName>
</protein>
<dbReference type="RefSeq" id="WP_092597923.1">
    <property type="nucleotide sequence ID" value="NZ_FNFI01000007.1"/>
</dbReference>
<proteinExistence type="predicted"/>
<dbReference type="AlphaFoldDB" id="A0A1G9AYZ3"/>
<keyword evidence="2 4" id="KW-0067">ATP-binding</keyword>
<dbReference type="InterPro" id="IPR003593">
    <property type="entry name" value="AAA+_ATPase"/>
</dbReference>
<organism evidence="4 5">
    <name type="scientific">Jeotgalicoccus aerolatus</name>
    <dbReference type="NCBI Taxonomy" id="709510"/>
    <lineage>
        <taxon>Bacteria</taxon>
        <taxon>Bacillati</taxon>
        <taxon>Bacillota</taxon>
        <taxon>Bacilli</taxon>
        <taxon>Bacillales</taxon>
        <taxon>Staphylococcaceae</taxon>
        <taxon>Jeotgalicoccus</taxon>
    </lineage>
</organism>
<dbReference type="PROSITE" id="PS50893">
    <property type="entry name" value="ABC_TRANSPORTER_2"/>
    <property type="match status" value="1"/>
</dbReference>
<dbReference type="SMART" id="SM00382">
    <property type="entry name" value="AAA"/>
    <property type="match status" value="1"/>
</dbReference>
<evidence type="ECO:0000259" key="3">
    <source>
        <dbReference type="PROSITE" id="PS50893"/>
    </source>
</evidence>
<dbReference type="EMBL" id="FNFI01000007">
    <property type="protein sequence ID" value="SDK32541.1"/>
    <property type="molecule type" value="Genomic_DNA"/>
</dbReference>
<evidence type="ECO:0000256" key="2">
    <source>
        <dbReference type="ARBA" id="ARBA00022840"/>
    </source>
</evidence>
<feature type="domain" description="ABC transporter" evidence="3">
    <location>
        <begin position="3"/>
        <end position="229"/>
    </location>
</feature>
<dbReference type="PANTHER" id="PTHR43158:SF5">
    <property type="entry name" value="ABC TRANSPORTER, ATP-BINDING PROTEIN"/>
    <property type="match status" value="1"/>
</dbReference>